<accession>A0ABU0RD85</accession>
<keyword evidence="2" id="KW-1185">Reference proteome</keyword>
<proteinExistence type="predicted"/>
<name>A0ABU0RD85_9MICO</name>
<dbReference type="Proteomes" id="UP001239083">
    <property type="component" value="Unassembled WGS sequence"/>
</dbReference>
<gene>
    <name evidence="1" type="ORF">QFZ26_002569</name>
</gene>
<protein>
    <submittedName>
        <fullName evidence="1">Uncharacterized protein</fullName>
    </submittedName>
</protein>
<organism evidence="1 2">
    <name type="scientific">Agromyces ramosus</name>
    <dbReference type="NCBI Taxonomy" id="33879"/>
    <lineage>
        <taxon>Bacteria</taxon>
        <taxon>Bacillati</taxon>
        <taxon>Actinomycetota</taxon>
        <taxon>Actinomycetes</taxon>
        <taxon>Micrococcales</taxon>
        <taxon>Microbacteriaceae</taxon>
        <taxon>Agromyces</taxon>
    </lineage>
</organism>
<reference evidence="1 2" key="1">
    <citation type="submission" date="2023-07" db="EMBL/GenBank/DDBJ databases">
        <title>Comparative genomics of wheat-associated soil bacteria to identify genetic determinants of phenazine resistance.</title>
        <authorList>
            <person name="Mouncey N."/>
        </authorList>
    </citation>
    <scope>NUCLEOTIDE SEQUENCE [LARGE SCALE GENOMIC DNA]</scope>
    <source>
        <strain evidence="1 2">V3I3</strain>
    </source>
</reference>
<dbReference type="EMBL" id="JAUSYY010000001">
    <property type="protein sequence ID" value="MDQ0895014.1"/>
    <property type="molecule type" value="Genomic_DNA"/>
</dbReference>
<comment type="caution">
    <text evidence="1">The sequence shown here is derived from an EMBL/GenBank/DDBJ whole genome shotgun (WGS) entry which is preliminary data.</text>
</comment>
<sequence>MQIGRGAQVIRALTVVGTAIVFASRGTKRA</sequence>
<evidence type="ECO:0000313" key="2">
    <source>
        <dbReference type="Proteomes" id="UP001239083"/>
    </source>
</evidence>
<evidence type="ECO:0000313" key="1">
    <source>
        <dbReference type="EMBL" id="MDQ0895014.1"/>
    </source>
</evidence>